<dbReference type="AlphaFoldDB" id="A0A6A5V1D2"/>
<protein>
    <submittedName>
        <fullName evidence="1">Uncharacterized protein</fullName>
    </submittedName>
</protein>
<reference evidence="1" key="1">
    <citation type="journal article" date="2020" name="Stud. Mycol.">
        <title>101 Dothideomycetes genomes: a test case for predicting lifestyles and emergence of pathogens.</title>
        <authorList>
            <person name="Haridas S."/>
            <person name="Albert R."/>
            <person name="Binder M."/>
            <person name="Bloem J."/>
            <person name="Labutti K."/>
            <person name="Salamov A."/>
            <person name="Andreopoulos B."/>
            <person name="Baker S."/>
            <person name="Barry K."/>
            <person name="Bills G."/>
            <person name="Bluhm B."/>
            <person name="Cannon C."/>
            <person name="Castanera R."/>
            <person name="Culley D."/>
            <person name="Daum C."/>
            <person name="Ezra D."/>
            <person name="Gonzalez J."/>
            <person name="Henrissat B."/>
            <person name="Kuo A."/>
            <person name="Liang C."/>
            <person name="Lipzen A."/>
            <person name="Lutzoni F."/>
            <person name="Magnuson J."/>
            <person name="Mondo S."/>
            <person name="Nolan M."/>
            <person name="Ohm R."/>
            <person name="Pangilinan J."/>
            <person name="Park H.-J."/>
            <person name="Ramirez L."/>
            <person name="Alfaro M."/>
            <person name="Sun H."/>
            <person name="Tritt A."/>
            <person name="Yoshinaga Y."/>
            <person name="Zwiers L.-H."/>
            <person name="Turgeon B."/>
            <person name="Goodwin S."/>
            <person name="Spatafora J."/>
            <person name="Crous P."/>
            <person name="Grigoriev I."/>
        </authorList>
    </citation>
    <scope>NUCLEOTIDE SEQUENCE</scope>
    <source>
        <strain evidence="1">CBS 107.79</strain>
    </source>
</reference>
<evidence type="ECO:0000313" key="2">
    <source>
        <dbReference type="Proteomes" id="UP000800036"/>
    </source>
</evidence>
<evidence type="ECO:0000313" key="1">
    <source>
        <dbReference type="EMBL" id="KAF1971243.1"/>
    </source>
</evidence>
<name>A0A6A5V1D2_9PLEO</name>
<dbReference type="Proteomes" id="UP000800036">
    <property type="component" value="Unassembled WGS sequence"/>
</dbReference>
<keyword evidence="2" id="KW-1185">Reference proteome</keyword>
<gene>
    <name evidence="1" type="ORF">BU23DRAFT_570026</name>
</gene>
<dbReference type="EMBL" id="ML976694">
    <property type="protein sequence ID" value="KAF1971243.1"/>
    <property type="molecule type" value="Genomic_DNA"/>
</dbReference>
<accession>A0A6A5V1D2</accession>
<sequence>MPEGSQQKSSPKNPVPLASSLKLSWVSKVTILPGFNFVIQRLPTQFSGSSTYVTINDGTPINIQGSDPISNLDLAPFPSSPTGALTIKNIGISEWHWSMAVKLIPIAQAALTLVFARSWSCLPDELKLLVIEPTVVHREAVHVATEGTHRYRKQPISYANSRATFEEAVMPCAWCTPAMAAFATQAYYEVNTFLVHGFAMPQDNGGAQGVMMPLASARAQIRTLHFSGAFDVKNWDLLERLARDVYGFAKLTRVEIDAPCGEGTMFRRTLRMDLSESERAVVDEKLVTWARTQQGGVDFEGLLP</sequence>
<proteinExistence type="predicted"/>
<organism evidence="1 2">
    <name type="scientific">Bimuria novae-zelandiae CBS 107.79</name>
    <dbReference type="NCBI Taxonomy" id="1447943"/>
    <lineage>
        <taxon>Eukaryota</taxon>
        <taxon>Fungi</taxon>
        <taxon>Dikarya</taxon>
        <taxon>Ascomycota</taxon>
        <taxon>Pezizomycotina</taxon>
        <taxon>Dothideomycetes</taxon>
        <taxon>Pleosporomycetidae</taxon>
        <taxon>Pleosporales</taxon>
        <taxon>Massarineae</taxon>
        <taxon>Didymosphaeriaceae</taxon>
        <taxon>Bimuria</taxon>
    </lineage>
</organism>